<dbReference type="SUPFAM" id="SSF51126">
    <property type="entry name" value="Pectin lyase-like"/>
    <property type="match status" value="1"/>
</dbReference>
<dbReference type="AlphaFoldDB" id="A0A2N9I8G4"/>
<evidence type="ECO:0000256" key="2">
    <source>
        <dbReference type="ARBA" id="ARBA00008834"/>
    </source>
</evidence>
<evidence type="ECO:0000313" key="10">
    <source>
        <dbReference type="EMBL" id="SPD20942.1"/>
    </source>
</evidence>
<evidence type="ECO:0000256" key="4">
    <source>
        <dbReference type="ARBA" id="ARBA00022525"/>
    </source>
</evidence>
<dbReference type="InterPro" id="IPR000743">
    <property type="entry name" value="Glyco_hydro_28"/>
</dbReference>
<gene>
    <name evidence="10" type="ORF">FSB_LOCUS48824</name>
</gene>
<keyword evidence="5 8" id="KW-0378">Hydrolase</keyword>
<dbReference type="EMBL" id="OIVN01005112">
    <property type="protein sequence ID" value="SPD20942.1"/>
    <property type="molecule type" value="Genomic_DNA"/>
</dbReference>
<dbReference type="Pfam" id="PF00295">
    <property type="entry name" value="Glyco_hydro_28"/>
    <property type="match status" value="1"/>
</dbReference>
<dbReference type="InterPro" id="IPR011050">
    <property type="entry name" value="Pectin_lyase_fold/virulence"/>
</dbReference>
<evidence type="ECO:0000256" key="1">
    <source>
        <dbReference type="ARBA" id="ARBA00004191"/>
    </source>
</evidence>
<dbReference type="GO" id="GO:0005975">
    <property type="term" value="P:carbohydrate metabolic process"/>
    <property type="evidence" value="ECO:0007669"/>
    <property type="project" value="InterPro"/>
</dbReference>
<name>A0A2N9I8G4_FAGSY</name>
<sequence length="361" mass="38672">MNAMGVFAFVLIFGLLNLACSSAQESPKSFNVLNYGAVGNGITDNSKNLGKIIAPASPSAWKGLDASQWLAFNGVSGLHITGHGAIDGRGSGWWNQSCRDHQGLVACTSLAPTAVKLLSCKESSITDMHFIDSPQAHILIFGCNGIDIKNLLIRAAETSPNTDGVHIQSSHNVFINNTIIGSGDDCVSIGDYTSNVKITFLRCGPGHGVSIGSLGKDGNFVQVENIFVSRVFFNRTTNGARIKTYQVGKGYVRNVTFEQIKFDLVENPIIIDQNYCLVRGTCKEVQTGVHISDVSFNNMYGTSSTEIAVNLNCSRSVPCTGILFKSIQLKSANPEQEVTSSCNTAHGNTFGVVQPKPCLQV</sequence>
<evidence type="ECO:0000256" key="5">
    <source>
        <dbReference type="ARBA" id="ARBA00022801"/>
    </source>
</evidence>
<keyword evidence="4" id="KW-0964">Secreted</keyword>
<evidence type="ECO:0000256" key="7">
    <source>
        <dbReference type="ARBA" id="ARBA00023316"/>
    </source>
</evidence>
<feature type="chain" id="PRO_5014627692" description="Polygalacturonase" evidence="9">
    <location>
        <begin position="24"/>
        <end position="361"/>
    </location>
</feature>
<keyword evidence="6 8" id="KW-0326">Glycosidase</keyword>
<dbReference type="InterPro" id="IPR012334">
    <property type="entry name" value="Pectin_lyas_fold"/>
</dbReference>
<keyword evidence="7" id="KW-0961">Cell wall biogenesis/degradation</keyword>
<feature type="signal peptide" evidence="9">
    <location>
        <begin position="1"/>
        <end position="23"/>
    </location>
</feature>
<proteinExistence type="inferred from homology"/>
<evidence type="ECO:0000256" key="6">
    <source>
        <dbReference type="ARBA" id="ARBA00023295"/>
    </source>
</evidence>
<dbReference type="GO" id="GO:0004650">
    <property type="term" value="F:polygalacturonase activity"/>
    <property type="evidence" value="ECO:0007669"/>
    <property type="project" value="InterPro"/>
</dbReference>
<evidence type="ECO:0000256" key="8">
    <source>
        <dbReference type="RuleBase" id="RU361169"/>
    </source>
</evidence>
<dbReference type="PANTHER" id="PTHR31375">
    <property type="match status" value="1"/>
</dbReference>
<protein>
    <recommendedName>
        <fullName evidence="11">Polygalacturonase</fullName>
    </recommendedName>
</protein>
<comment type="similarity">
    <text evidence="2 8">Belongs to the glycosyl hydrolase 28 family.</text>
</comment>
<dbReference type="GO" id="GO:0071555">
    <property type="term" value="P:cell wall organization"/>
    <property type="evidence" value="ECO:0007669"/>
    <property type="project" value="UniProtKB-KW"/>
</dbReference>
<reference evidence="10" key="1">
    <citation type="submission" date="2018-02" db="EMBL/GenBank/DDBJ databases">
        <authorList>
            <person name="Cohen D.B."/>
            <person name="Kent A.D."/>
        </authorList>
    </citation>
    <scope>NUCLEOTIDE SEQUENCE</scope>
</reference>
<accession>A0A2N9I8G4</accession>
<organism evidence="10">
    <name type="scientific">Fagus sylvatica</name>
    <name type="common">Beechnut</name>
    <dbReference type="NCBI Taxonomy" id="28930"/>
    <lineage>
        <taxon>Eukaryota</taxon>
        <taxon>Viridiplantae</taxon>
        <taxon>Streptophyta</taxon>
        <taxon>Embryophyta</taxon>
        <taxon>Tracheophyta</taxon>
        <taxon>Spermatophyta</taxon>
        <taxon>Magnoliopsida</taxon>
        <taxon>eudicotyledons</taxon>
        <taxon>Gunneridae</taxon>
        <taxon>Pentapetalae</taxon>
        <taxon>rosids</taxon>
        <taxon>fabids</taxon>
        <taxon>Fagales</taxon>
        <taxon>Fagaceae</taxon>
        <taxon>Fagus</taxon>
    </lineage>
</organism>
<comment type="subcellular location">
    <subcellularLocation>
        <location evidence="1">Secreted</location>
        <location evidence="1">Cell wall</location>
    </subcellularLocation>
</comment>
<evidence type="ECO:0000256" key="9">
    <source>
        <dbReference type="SAM" id="SignalP"/>
    </source>
</evidence>
<keyword evidence="3" id="KW-0134">Cell wall</keyword>
<keyword evidence="9" id="KW-0732">Signal</keyword>
<evidence type="ECO:0008006" key="11">
    <source>
        <dbReference type="Google" id="ProtNLM"/>
    </source>
</evidence>
<dbReference type="Gene3D" id="2.160.20.10">
    <property type="entry name" value="Single-stranded right-handed beta-helix, Pectin lyase-like"/>
    <property type="match status" value="1"/>
</dbReference>
<evidence type="ECO:0000256" key="3">
    <source>
        <dbReference type="ARBA" id="ARBA00022512"/>
    </source>
</evidence>